<feature type="domain" description="Solute-binding protein family 3/N-terminal" evidence="3">
    <location>
        <begin position="45"/>
        <end position="283"/>
    </location>
</feature>
<protein>
    <recommendedName>
        <fullName evidence="3">Solute-binding protein family 3/N-terminal domain-containing protein</fullName>
    </recommendedName>
</protein>
<evidence type="ECO:0000313" key="5">
    <source>
        <dbReference type="Proteomes" id="UP000242754"/>
    </source>
</evidence>
<name>A0A143YVK2_9LACT</name>
<dbReference type="EMBL" id="FJNE01000007">
    <property type="protein sequence ID" value="CZQ98203.1"/>
    <property type="molecule type" value="Genomic_DNA"/>
</dbReference>
<dbReference type="STRING" id="140314.SAMN04488076_11090"/>
<dbReference type="AlphaFoldDB" id="A0A143YVK2"/>
<dbReference type="Pfam" id="PF00497">
    <property type="entry name" value="SBP_bac_3"/>
    <property type="match status" value="1"/>
</dbReference>
<dbReference type="Gene3D" id="3.40.190.10">
    <property type="entry name" value="Periplasmic binding protein-like II"/>
    <property type="match status" value="2"/>
</dbReference>
<evidence type="ECO:0000256" key="1">
    <source>
        <dbReference type="ARBA" id="ARBA00022729"/>
    </source>
</evidence>
<dbReference type="PANTHER" id="PTHR35936">
    <property type="entry name" value="MEMBRANE-BOUND LYTIC MUREIN TRANSGLYCOSYLASE F"/>
    <property type="match status" value="1"/>
</dbReference>
<evidence type="ECO:0000259" key="3">
    <source>
        <dbReference type="SMART" id="SM00062"/>
    </source>
</evidence>
<organism evidence="4 5">
    <name type="scientific">Trichococcus palustris</name>
    <dbReference type="NCBI Taxonomy" id="140314"/>
    <lineage>
        <taxon>Bacteria</taxon>
        <taxon>Bacillati</taxon>
        <taxon>Bacillota</taxon>
        <taxon>Bacilli</taxon>
        <taxon>Lactobacillales</taxon>
        <taxon>Carnobacteriaceae</taxon>
        <taxon>Trichococcus</taxon>
    </lineage>
</organism>
<dbReference type="SMART" id="SM00062">
    <property type="entry name" value="PBPb"/>
    <property type="match status" value="1"/>
</dbReference>
<evidence type="ECO:0000256" key="2">
    <source>
        <dbReference type="SAM" id="SignalP"/>
    </source>
</evidence>
<keyword evidence="5" id="KW-1185">Reference proteome</keyword>
<dbReference type="Proteomes" id="UP000242754">
    <property type="component" value="Unassembled WGS sequence"/>
</dbReference>
<dbReference type="PROSITE" id="PS51257">
    <property type="entry name" value="PROKAR_LIPOPROTEIN"/>
    <property type="match status" value="1"/>
</dbReference>
<proteinExistence type="predicted"/>
<dbReference type="SUPFAM" id="SSF53850">
    <property type="entry name" value="Periplasmic binding protein-like II"/>
    <property type="match status" value="1"/>
</dbReference>
<feature type="chain" id="PRO_5007515089" description="Solute-binding protein family 3/N-terminal domain-containing protein" evidence="2">
    <location>
        <begin position="27"/>
        <end position="290"/>
    </location>
</feature>
<dbReference type="OrthoDB" id="8613538at2"/>
<dbReference type="PANTHER" id="PTHR35936:SF38">
    <property type="entry name" value="GLUTAMINE-BINDING PERIPLASMIC PROTEIN"/>
    <property type="match status" value="1"/>
</dbReference>
<evidence type="ECO:0000313" key="4">
    <source>
        <dbReference type="EMBL" id="CZQ98203.1"/>
    </source>
</evidence>
<dbReference type="InterPro" id="IPR001638">
    <property type="entry name" value="Solute-binding_3/MltF_N"/>
</dbReference>
<sequence length="290" mass="32045">MKRKRFFATASLLGIALLAGCGQTNADTTSEATSGTAAESTKVTTVTVAHTQNSVPMDYVDDKGVSTGYEVSVLKAIDDLLPQYEFKYVPTSDEDLLIGVESGKYDVGTKGAWYTAERAQKFLFPQHYIGASSIGMLIRSEDAAKITDLESFAAAGKSLVPISPNNAQYNVIEDFNTNHPDTPIALTPADTFEVADAYTWLLEGRYDGFFSVKTAYEANVLKEGAPYSQYKDKFSYFVYEALPTWPLFNKDQQALADAYDKAFVQLEENGTIDKLMNEFLGENTFQYIKK</sequence>
<feature type="signal peptide" evidence="2">
    <location>
        <begin position="1"/>
        <end position="26"/>
    </location>
</feature>
<keyword evidence="1 2" id="KW-0732">Signal</keyword>
<reference evidence="4 5" key="1">
    <citation type="submission" date="2016-02" db="EMBL/GenBank/DDBJ databases">
        <authorList>
            <person name="Wen L."/>
            <person name="He K."/>
            <person name="Yang H."/>
        </authorList>
    </citation>
    <scope>NUCLEOTIDE SEQUENCE [LARGE SCALE GENOMIC DNA]</scope>
    <source>
        <strain evidence="4">Trichococcus palustris</strain>
    </source>
</reference>
<dbReference type="RefSeq" id="WP_087033791.1">
    <property type="nucleotide sequence ID" value="NZ_FJNE01000007.1"/>
</dbReference>
<gene>
    <name evidence="4" type="ORF">Tpal_2232</name>
</gene>
<accession>A0A143YVK2</accession>